<evidence type="ECO:0000256" key="1">
    <source>
        <dbReference type="SAM" id="Coils"/>
    </source>
</evidence>
<keyword evidence="3" id="KW-0812">Transmembrane</keyword>
<keyword evidence="3" id="KW-1133">Transmembrane helix</keyword>
<evidence type="ECO:0000256" key="3">
    <source>
        <dbReference type="SAM" id="Phobius"/>
    </source>
</evidence>
<proteinExistence type="predicted"/>
<accession>A0ABY0NYU4</accession>
<feature type="transmembrane region" description="Helical" evidence="3">
    <location>
        <begin position="21"/>
        <end position="42"/>
    </location>
</feature>
<feature type="coiled-coil region" evidence="1">
    <location>
        <begin position="81"/>
        <end position="108"/>
    </location>
</feature>
<keyword evidence="1" id="KW-0175">Coiled coil</keyword>
<evidence type="ECO:0000313" key="5">
    <source>
        <dbReference type="Proteomes" id="UP000199468"/>
    </source>
</evidence>
<name>A0ABY0NYU4_9HYPH</name>
<reference evidence="4 5" key="1">
    <citation type="submission" date="2016-10" db="EMBL/GenBank/DDBJ databases">
        <authorList>
            <person name="Varghese N."/>
            <person name="Submissions S."/>
        </authorList>
    </citation>
    <scope>NUCLEOTIDE SEQUENCE [LARGE SCALE GENOMIC DNA]</scope>
    <source>
        <strain evidence="4 5">DSM 26672</strain>
    </source>
</reference>
<dbReference type="RefSeq" id="WP_091857062.1">
    <property type="nucleotide sequence ID" value="NZ_FNBZ01000003.1"/>
</dbReference>
<feature type="transmembrane region" description="Helical" evidence="3">
    <location>
        <begin position="54"/>
        <end position="73"/>
    </location>
</feature>
<dbReference type="Pfam" id="PF04120">
    <property type="entry name" value="Iron_permease"/>
    <property type="match status" value="1"/>
</dbReference>
<sequence length="154" mass="17064">MAKRRMPQSDRSLFTRLSQAVAHWAGRPQTFLGAAALIVVWALSGPFFGYNDTWQLVVNTSTTIVTFLMVFIIQNSQNRDTAAMQIKLDELICRLEGAREELLDLEELDEDKLEAIRNEFEAMAAKARKLATSAGATPLPSHEPRTGSSPSARA</sequence>
<evidence type="ECO:0000256" key="2">
    <source>
        <dbReference type="SAM" id="MobiDB-lite"/>
    </source>
</evidence>
<gene>
    <name evidence="4" type="ORF">SAMN05421844_103544</name>
</gene>
<comment type="caution">
    <text evidence="4">The sequence shown here is derived from an EMBL/GenBank/DDBJ whole genome shotgun (WGS) entry which is preliminary data.</text>
</comment>
<evidence type="ECO:0000313" key="4">
    <source>
        <dbReference type="EMBL" id="SDG32940.1"/>
    </source>
</evidence>
<feature type="region of interest" description="Disordered" evidence="2">
    <location>
        <begin position="132"/>
        <end position="154"/>
    </location>
</feature>
<keyword evidence="3" id="KW-0472">Membrane</keyword>
<keyword evidence="5" id="KW-1185">Reference proteome</keyword>
<organism evidence="4 5">
    <name type="scientific">Bosea robiniae</name>
    <dbReference type="NCBI Taxonomy" id="1036780"/>
    <lineage>
        <taxon>Bacteria</taxon>
        <taxon>Pseudomonadati</taxon>
        <taxon>Pseudomonadota</taxon>
        <taxon>Alphaproteobacteria</taxon>
        <taxon>Hyphomicrobiales</taxon>
        <taxon>Boseaceae</taxon>
        <taxon>Bosea</taxon>
    </lineage>
</organism>
<protein>
    <submittedName>
        <fullName evidence="4">Low affinity Fe/Cu permease</fullName>
    </submittedName>
</protein>
<dbReference type="Proteomes" id="UP000199468">
    <property type="component" value="Unassembled WGS sequence"/>
</dbReference>
<dbReference type="EMBL" id="FNBZ01000003">
    <property type="protein sequence ID" value="SDG32940.1"/>
    <property type="molecule type" value="Genomic_DNA"/>
</dbReference>
<dbReference type="InterPro" id="IPR007251">
    <property type="entry name" value="Iron_permease_Fet4"/>
</dbReference>